<proteinExistence type="predicted"/>
<dbReference type="HOGENOM" id="CLU_162442_0_0_2"/>
<organism evidence="1 2">
    <name type="scientific">Caldisphaera lagunensis (strain DSM 15908 / JCM 11604 / ANMR 0165 / IC-154)</name>
    <dbReference type="NCBI Taxonomy" id="1056495"/>
    <lineage>
        <taxon>Archaea</taxon>
        <taxon>Thermoproteota</taxon>
        <taxon>Thermoprotei</taxon>
        <taxon>Acidilobales</taxon>
        <taxon>Caldisphaeraceae</taxon>
        <taxon>Caldisphaera</taxon>
    </lineage>
</organism>
<keyword evidence="2" id="KW-1185">Reference proteome</keyword>
<dbReference type="InParanoid" id="L0AAS5"/>
<protein>
    <submittedName>
        <fullName evidence="1">Uncharacterized protein</fullName>
    </submittedName>
</protein>
<sequence>MSEPKQTNDQDVRKKWITKMIKSAKNQYKLCPYFDKKTVQCFLMLTMKNKHAKCDRDGRFDNCPLFLEYLDQVYENISKNKKTLPNNFQDILTSYLP</sequence>
<gene>
    <name evidence="1" type="ordered locus">Calag_1270</name>
</gene>
<dbReference type="AlphaFoldDB" id="L0AAS5"/>
<dbReference type="KEGG" id="clg:Calag_1270"/>
<dbReference type="eggNOG" id="arCOG04266">
    <property type="taxonomic scope" value="Archaea"/>
</dbReference>
<evidence type="ECO:0000313" key="2">
    <source>
        <dbReference type="Proteomes" id="UP000010469"/>
    </source>
</evidence>
<dbReference type="Proteomes" id="UP000010469">
    <property type="component" value="Chromosome"/>
</dbReference>
<dbReference type="RefSeq" id="WP_015232883.1">
    <property type="nucleotide sequence ID" value="NC_019791.1"/>
</dbReference>
<accession>L0AAS5</accession>
<dbReference type="GeneID" id="14212530"/>
<name>L0AAS5_CALLD</name>
<evidence type="ECO:0000313" key="1">
    <source>
        <dbReference type="EMBL" id="AFZ70986.1"/>
    </source>
</evidence>
<reference evidence="2" key="1">
    <citation type="submission" date="2012-03" db="EMBL/GenBank/DDBJ databases">
        <title>Complete genome of Caldisphaera lagunensis DSM 15908.</title>
        <authorList>
            <person name="Lucas S."/>
            <person name="Copeland A."/>
            <person name="Lapidus A."/>
            <person name="Glavina del Rio T."/>
            <person name="Dalin E."/>
            <person name="Tice H."/>
            <person name="Bruce D."/>
            <person name="Goodwin L."/>
            <person name="Pitluck S."/>
            <person name="Peters L."/>
            <person name="Mikhailova N."/>
            <person name="Teshima H."/>
            <person name="Kyrpides N."/>
            <person name="Mavromatis K."/>
            <person name="Ivanova N."/>
            <person name="Brettin T."/>
            <person name="Detter J.C."/>
            <person name="Han C."/>
            <person name="Larimer F."/>
            <person name="Land M."/>
            <person name="Hauser L."/>
            <person name="Markowitz V."/>
            <person name="Cheng J.-F."/>
            <person name="Hugenholtz P."/>
            <person name="Woyke T."/>
            <person name="Wu D."/>
            <person name="Spring S."/>
            <person name="Schroeder M."/>
            <person name="Brambilla E."/>
            <person name="Klenk H.-P."/>
            <person name="Eisen J.A."/>
        </authorList>
    </citation>
    <scope>NUCLEOTIDE SEQUENCE [LARGE SCALE GENOMIC DNA]</scope>
    <source>
        <strain evidence="2">DSM 15908 / JCM 11604 / IC-154</strain>
    </source>
</reference>
<dbReference type="EMBL" id="CP003378">
    <property type="protein sequence ID" value="AFZ70986.1"/>
    <property type="molecule type" value="Genomic_DNA"/>
</dbReference>
<dbReference type="STRING" id="1056495.Calag_1270"/>